<feature type="region of interest" description="Disordered" evidence="1">
    <location>
        <begin position="1844"/>
        <end position="1866"/>
    </location>
</feature>
<feature type="compositionally biased region" description="Basic and acidic residues" evidence="1">
    <location>
        <begin position="3103"/>
        <end position="3119"/>
    </location>
</feature>
<feature type="region of interest" description="Disordered" evidence="1">
    <location>
        <begin position="1915"/>
        <end position="1974"/>
    </location>
</feature>
<evidence type="ECO:0000313" key="3">
    <source>
        <dbReference type="EMBL" id="KFH11217.1"/>
    </source>
</evidence>
<evidence type="ECO:0000256" key="1">
    <source>
        <dbReference type="SAM" id="MobiDB-lite"/>
    </source>
</evidence>
<feature type="region of interest" description="Disordered" evidence="1">
    <location>
        <begin position="2723"/>
        <end position="2776"/>
    </location>
</feature>
<feature type="region of interest" description="Disordered" evidence="1">
    <location>
        <begin position="3083"/>
        <end position="3294"/>
    </location>
</feature>
<proteinExistence type="predicted"/>
<feature type="compositionally biased region" description="Basic residues" evidence="1">
    <location>
        <begin position="1520"/>
        <end position="1532"/>
    </location>
</feature>
<feature type="compositionally biased region" description="Pro residues" evidence="1">
    <location>
        <begin position="3120"/>
        <end position="3138"/>
    </location>
</feature>
<feature type="compositionally biased region" description="Low complexity" evidence="1">
    <location>
        <begin position="20"/>
        <end position="39"/>
    </location>
</feature>
<feature type="compositionally biased region" description="Basic and acidic residues" evidence="1">
    <location>
        <begin position="476"/>
        <end position="489"/>
    </location>
</feature>
<evidence type="ECO:0000313" key="4">
    <source>
        <dbReference type="Proteomes" id="UP000028840"/>
    </source>
</evidence>
<dbReference type="Pfam" id="PF01369">
    <property type="entry name" value="Sec7"/>
    <property type="match status" value="1"/>
</dbReference>
<feature type="compositionally biased region" description="Low complexity" evidence="1">
    <location>
        <begin position="1915"/>
        <end position="1930"/>
    </location>
</feature>
<feature type="compositionally biased region" description="Basic and acidic residues" evidence="1">
    <location>
        <begin position="3161"/>
        <end position="3179"/>
    </location>
</feature>
<feature type="region of interest" description="Disordered" evidence="1">
    <location>
        <begin position="189"/>
        <end position="239"/>
    </location>
</feature>
<dbReference type="Gene3D" id="1.10.1000.11">
    <property type="entry name" value="Arf Nucleotide-binding Site Opener,domain 2"/>
    <property type="match status" value="1"/>
</dbReference>
<organism evidence="3 4">
    <name type="scientific">Toxoplasma gondii VAND</name>
    <dbReference type="NCBI Taxonomy" id="933077"/>
    <lineage>
        <taxon>Eukaryota</taxon>
        <taxon>Sar</taxon>
        <taxon>Alveolata</taxon>
        <taxon>Apicomplexa</taxon>
        <taxon>Conoidasida</taxon>
        <taxon>Coccidia</taxon>
        <taxon>Eucoccidiorida</taxon>
        <taxon>Eimeriorina</taxon>
        <taxon>Sarcocystidae</taxon>
        <taxon>Toxoplasma</taxon>
    </lineage>
</organism>
<feature type="compositionally biased region" description="Low complexity" evidence="1">
    <location>
        <begin position="1533"/>
        <end position="1550"/>
    </location>
</feature>
<accession>A0A086QF35</accession>
<feature type="compositionally biased region" description="Basic and acidic residues" evidence="1">
    <location>
        <begin position="3220"/>
        <end position="3236"/>
    </location>
</feature>
<dbReference type="Proteomes" id="UP000028840">
    <property type="component" value="Unassembled WGS sequence"/>
</dbReference>
<feature type="region of interest" description="Disordered" evidence="1">
    <location>
        <begin position="476"/>
        <end position="512"/>
    </location>
</feature>
<name>A0A086QF35_TOXGO</name>
<dbReference type="PANTHER" id="PTHR10663">
    <property type="entry name" value="GUANYL-NUCLEOTIDE EXCHANGE FACTOR"/>
    <property type="match status" value="1"/>
</dbReference>
<feature type="region of interest" description="Disordered" evidence="1">
    <location>
        <begin position="1486"/>
        <end position="1580"/>
    </location>
</feature>
<dbReference type="Gene3D" id="1.10.220.20">
    <property type="match status" value="1"/>
</dbReference>
<feature type="compositionally biased region" description="Basic and acidic residues" evidence="1">
    <location>
        <begin position="1040"/>
        <end position="1051"/>
    </location>
</feature>
<feature type="compositionally biased region" description="Basic and acidic residues" evidence="1">
    <location>
        <begin position="1949"/>
        <end position="1974"/>
    </location>
</feature>
<dbReference type="SUPFAM" id="SSF48425">
    <property type="entry name" value="Sec7 domain"/>
    <property type="match status" value="1"/>
</dbReference>
<dbReference type="SMART" id="SM00222">
    <property type="entry name" value="Sec7"/>
    <property type="match status" value="1"/>
</dbReference>
<feature type="region of interest" description="Disordered" evidence="1">
    <location>
        <begin position="1034"/>
        <end position="1108"/>
    </location>
</feature>
<feature type="region of interest" description="Disordered" evidence="1">
    <location>
        <begin position="2663"/>
        <end position="2686"/>
    </location>
</feature>
<comment type="caution">
    <text evidence="3">The sequence shown here is derived from an EMBL/GenBank/DDBJ whole genome shotgun (WGS) entry which is preliminary data.</text>
</comment>
<feature type="compositionally biased region" description="Basic and acidic residues" evidence="1">
    <location>
        <begin position="2955"/>
        <end position="2976"/>
    </location>
</feature>
<dbReference type="InterPro" id="IPR023394">
    <property type="entry name" value="Sec7_C_sf"/>
</dbReference>
<sequence length="3294" mass="354595">MASIRVVPARASEPSARVESSQLSRSPSPQSSPQRGRLPPLAPIDSEDAPPASLSSSFEADNAQTPLAVSSSLASLRRRSLLSSSSVPSLALFSASFVARHPLRCIYSELHTLLTVIRVAGSASSLSASLHSASASCFGDPQALPPPLSGFVESIESLLASLHRQIHRESDLEDFRSLFSVCGRDSRRESASRATPRRAADGSLDTRSRGGDSRQPFCEPRREIASNRASKSNECDPLPSPVATALSPVSPSPYFLRSSAVTSRVNGAHLAPFLFVVADLWPLVHSSATQSSRSPSLAQLFSPRPVVAGALASLAKFVAHDLLAPAHCEDAALLANQVVQAVLACAHQQLHQLATLALSPRASFSVFPPLAQASTLANAGVEEEVVLHRAVSLLLAVVESSAGPLVADEGLWEALKLCYFVVRQPKISGVLRSHTEAVLSELLLVIFAPKRHAFSADRERDCSMGEVEEAAFVRGEEAGDGRVEDRGARESPGGVRRGGVSEKKSDRHALAKSLQPATVSYRPHGLGGLYMALRFIAFLIAHGLPFSSSSSRAPPSLRAVPLGGEETLKAPASSGAAGAAPESSSASGSVLVSEASASSEASPPTLQSASAAFYASEEDLSSSAVSPRDVSSRRVRSADAGASIRKMELDLLALYDDFCQKGKGDEDFHLEMRALGLTLLNGVLEAAGPAIACAPSLQQVMREEVAWAMLGAAAGSVFASGRDASLLVASELLRAVWNLRTFCFLRPVTEAMLLQTALLRVLASPLHLLLFEPPAHALGPPGTSSAGVQTQYQSLCQLLQQQVASHDLRFLTLDALVELCALPDFLPLLFIRFDCDVRAPHDLCAQVVALLVFLLLSPAAPPLPSLARLQQYLQTVGRPRDDGLLAAGDEGLAALHAANSRLLPPFRGVYRTPAFVTLAQDAAAQCSPLCVAPEARVRLRAVQKERPEEAAATCEKKKGERDVDSFFGTRRNYSALAVEMRRRLAAAETEAERGGLLFDFGRPHAATELNRLALRGILEVLALAVARLEQRRRAAAQNRENNREKNREKKVGKSMQRKASGEEGRDSSADERSGETAETEEVEDIEEVEEREELEEREESEQDRRSAAAESVAQTIIAGGKASAATAFAIVQPFSRLCERRERKRRLEAAAAIFNANPKHFIPHLEELELLPSPATPRAVAAFLRDTRGLDLVKVGEYLAQNKEWNKQVLVEFLATFAFASVSLVEALRTLLASFRLPGESQQIERIMEAFAGEYFHQQPFVTRPELPGQLAEMELFAASAQKEKEGERQKDKRKETEDPRFGIPRWVVSEAAFWRLAEEEESDGSGLGDDEDKLVEALELPRRRSSVDFDFPNEDGLVKSQDTIRQHLTKKLKQFTPDNPPRGYVTFEHRDTVFVLSYSIVMLNTDLHNSQVKVKMNVEQFLRNNRGINQGRSLPVFFLTEIYLSIRDDEIRMRNAASPHTRGAVSGQSDGVAFSGGREESLQAKFAVSRSSRRKPGACPSAARRSRDKSSHASSLFHFLHKREKRERRRSSASSELLSARSSLSCAKSQSTGVPSSAGETKSSHSDKSRPAETRRGGERGICSAACAEGNAVGDLVFEKQRATQTSLWSPSSWGSGDGEEAPRIVLEAELDALFFFTFWEQGVFDALRGVLESSTDISLVEAALSGVLLLAKLAIALGFSQALNVIVVELCAYVDLSMGLLSQAVLPVLFEILRPPQLQTRQAAGAQRARERETDASCASQERQQACADGEGLPGTGLGGCALLREEGWAAFLEVLLKFFSLGLLPPSLANLQDFCDAQGHPLPRLCALSPPAFAAPAHARKKGGRRGWLGDLTNLLFAFADTDEDSEGENGEEEPGRASLTAAQQQQIVASVLGEDGASTCFSPSLFDKLCLLRCGTTFSFLPTTLPPPLSVERSSLSSELPQSESSGPHKFPQPLGLVAASQGRSVEEAEGRDGGEKQRRAQREASEREERERQLALVAPFFRFKAVLERCFKFDQLLSQIFTSLPPAAALPLASVLVLHTLPLSSFPPSAPSLSDSPPASGDPARASSSLAAVAAGDSSFLESPNAYFPYPRLSAFPPSIPLAALERGAPGLLVPSLGGLSSPRAAVSASAVGASPSGDAAEPVAPRLATLRELWAAAPRAAGPRGPEETLRETDAGALCGASMAEDVRRFRTVGDRAFALEIFGFLVADQGLLLVDPCARDSRAEGEAEREEQETERDAQREKEREDKSGQGTGEENGEDSFAGEEVADSEEASKTEFLEELSTQELVWLLCNTHLNVLLRRYVIAAAAETVQPPLVAIEDAVRLRRAKRETRENREAPEARQRLEREQGALVRQMLASWGRQLSVETPACLDREELLFIERLMVAALRLVAEFLPIGACLGDRPKCTDTLEAWIEPSVLHLLALIVHLHPNVYMLQTERISAALQLLTSPECLASLRSPLAVDVFLGILQRTIPLPPFLPPSALPASLLRQQPQQLAAGAADFLALWLESPGALLEAARPGHFQGCVQTLLALSVHTPQLALLKPGAGLAGPRELEGRECGGASTPHAGLRWGFRRLAGPHRRPAGGAEAPSGDLGSAFVANLQALKMLSDLPGAVAAAERREAERGCARAWLDAEETAVMWVKVLQALAICCAFGPKPVRVKALGLLQQHLVRASSPLPASVEPEDSSTSEDAAGGPSLLQTVMTSPAVWRLVLQEALFPLLTYGFQYPYEAPARGAKESRGAETATRRLPKTARHPREAGPSDQSEGESGETEEAKAVAESPYTFPAESRATRPHAWMAVPLGRRYTLEAAVAALGAEEILQRRAASASLVCRLFLSHLDFLLQPLNPVSRSSNERDEDREGEESALPLLGLVGDQILSHFGGNFEAAHAAATSGGLRLLLPPLVQFLELLVAQASAAPLVFCDAFLENLKNTLLVVLTSPAVARASTEGTVELPPPTAADFDFPVEEKAEEKDGDREKDGEAKEQDEKADEEGGADAQGRTRKRVGARSQVGSPAFFDAALQQLSKSQQLLIVIAHQIISPSFPYLVKDLLAIILPTILPRSSVAASPSASFRTAEEQTSLGQALGDSELHAPVRPEETGTSEGVQDGDAVGEDSRSTEREEDTRRYPQDRPPTPPPPPPPPRPPSLGTPPDLGVKPRESVGGATPGDQTESPKKGIDEEKRYEERDVGEGSLCTIEAGQTADGEEGAEKKELHRGRAQDAEGTLPPEVPQKEEGEGRGTETRNEVDVNSQHRPGEENKESKQHPRPRSWRETFFGAGAAAAAAALGREVSWTDQAPDGRGQNS</sequence>
<dbReference type="InterPro" id="IPR035999">
    <property type="entry name" value="Sec7_dom_sf"/>
</dbReference>
<dbReference type="VEuPathDB" id="ToxoDB:TGVAND_232190"/>
<evidence type="ECO:0000259" key="2">
    <source>
        <dbReference type="PROSITE" id="PS50190"/>
    </source>
</evidence>
<feature type="compositionally biased region" description="Basic and acidic residues" evidence="1">
    <location>
        <begin position="499"/>
        <end position="509"/>
    </location>
</feature>
<feature type="compositionally biased region" description="Low complexity" evidence="1">
    <location>
        <begin position="3266"/>
        <end position="3275"/>
    </location>
</feature>
<feature type="compositionally biased region" description="Basic and acidic residues" evidence="1">
    <location>
        <begin position="1059"/>
        <end position="1075"/>
    </location>
</feature>
<dbReference type="GO" id="GO:0005085">
    <property type="term" value="F:guanyl-nucleotide exchange factor activity"/>
    <property type="evidence" value="ECO:0007669"/>
    <property type="project" value="InterPro"/>
</dbReference>
<dbReference type="EMBL" id="AEYJ02000306">
    <property type="protein sequence ID" value="KFH11217.1"/>
    <property type="molecule type" value="Genomic_DNA"/>
</dbReference>
<feature type="compositionally biased region" description="Basic and acidic residues" evidence="1">
    <location>
        <begin position="3243"/>
        <end position="3253"/>
    </location>
</feature>
<dbReference type="PROSITE" id="PS50190">
    <property type="entry name" value="SEC7"/>
    <property type="match status" value="1"/>
</dbReference>
<feature type="compositionally biased region" description="Polar residues" evidence="1">
    <location>
        <begin position="1551"/>
        <end position="1562"/>
    </location>
</feature>
<dbReference type="GO" id="GO:0032012">
    <property type="term" value="P:regulation of ARF protein signal transduction"/>
    <property type="evidence" value="ECO:0007669"/>
    <property type="project" value="InterPro"/>
</dbReference>
<feature type="region of interest" description="Disordered" evidence="1">
    <location>
        <begin position="1"/>
        <end position="60"/>
    </location>
</feature>
<protein>
    <submittedName>
        <fullName evidence="3">Sec7 domain-containing protein</fullName>
    </submittedName>
</protein>
<feature type="compositionally biased region" description="Basic and acidic residues" evidence="1">
    <location>
        <begin position="198"/>
        <end position="212"/>
    </location>
</feature>
<feature type="compositionally biased region" description="Acidic residues" evidence="1">
    <location>
        <begin position="1844"/>
        <end position="1856"/>
    </location>
</feature>
<feature type="region of interest" description="Disordered" evidence="1">
    <location>
        <begin position="2935"/>
        <end position="2995"/>
    </location>
</feature>
<feature type="compositionally biased region" description="Basic and acidic residues" evidence="1">
    <location>
        <begin position="1563"/>
        <end position="1580"/>
    </location>
</feature>
<feature type="compositionally biased region" description="Basic and acidic residues" evidence="1">
    <location>
        <begin position="3197"/>
        <end position="3210"/>
    </location>
</feature>
<feature type="region of interest" description="Disordered" evidence="1">
    <location>
        <begin position="2209"/>
        <end position="2262"/>
    </location>
</feature>
<reference evidence="3 4" key="1">
    <citation type="submission" date="2014-08" db="EMBL/GenBank/DDBJ databases">
        <authorList>
            <person name="Sibley D."/>
            <person name="Venepally P."/>
            <person name="Karamycheva S."/>
            <person name="Hadjithomas M."/>
            <person name="Khan A."/>
            <person name="Brunk B."/>
            <person name="Roos D."/>
            <person name="Caler E."/>
            <person name="Lorenzi H."/>
        </authorList>
    </citation>
    <scope>NUCLEOTIDE SEQUENCE [LARGE SCALE GENOMIC DNA]</scope>
    <source>
        <strain evidence="3 4">VAND</strain>
    </source>
</reference>
<dbReference type="OrthoDB" id="18431at2759"/>
<dbReference type="CDD" id="cd00171">
    <property type="entry name" value="Sec7"/>
    <property type="match status" value="1"/>
</dbReference>
<feature type="compositionally biased region" description="Acidic residues" evidence="1">
    <location>
        <begin position="1077"/>
        <end position="1101"/>
    </location>
</feature>
<reference evidence="3 4" key="2">
    <citation type="journal article" date="2015" name="Eukaryot. Cell">
        <title>Genetic mapping reveals that sinefungin resistance in Toxoplasma gondii is controlled by a putative amino acid transporter locus that can be used as a negative selectable marker.</title>
        <authorList>
            <person name="Behnke M.S."/>
            <person name="Khan A."/>
            <person name="Sibley L.D."/>
        </authorList>
    </citation>
    <scope>NUCLEOTIDE SEQUENCE [LARGE SCALE GENOMIC DNA]</scope>
    <source>
        <strain evidence="3 4">VAND</strain>
    </source>
</reference>
<gene>
    <name evidence="3" type="ORF">TGVAND_232190</name>
</gene>
<feature type="compositionally biased region" description="Basic and acidic residues" evidence="1">
    <location>
        <begin position="2222"/>
        <end position="2235"/>
    </location>
</feature>
<dbReference type="InterPro" id="IPR000904">
    <property type="entry name" value="Sec7_dom"/>
</dbReference>
<feature type="domain" description="SEC7" evidence="2">
    <location>
        <begin position="1136"/>
        <end position="1450"/>
    </location>
</feature>
<feature type="compositionally biased region" description="Acidic residues" evidence="1">
    <location>
        <begin position="2242"/>
        <end position="2257"/>
    </location>
</feature>